<dbReference type="SUPFAM" id="SSF69322">
    <property type="entry name" value="Tricorn protease domain 2"/>
    <property type="match status" value="1"/>
</dbReference>
<dbReference type="Gene3D" id="2.130.10.10">
    <property type="entry name" value="YVTN repeat-like/Quinoprotein amine dehydrogenase"/>
    <property type="match status" value="3"/>
</dbReference>
<sequence>MIKSVFLKTNVTSIKFFGNYLLAGIGDELHVYTENAKSICWKEVCSIKVFPPQNIYGIFPKNDRILLFGGRKLANVKYCWEPLKLVIEKNCSFPDWILDAIWLENEVDAVAILSANNGVIFSVNYDSRSNLICSTSDDRTVRIWKVESAAIKNRNDWNNNTISLKDSLISMWNENGDCLNKWYGHQGGAVWSIDCSEELGLIATGGSDGGINMWPLCERVSPSVVYHSNFSDLKSIPRSIVLAFNGNIILMTNHGKLMYYTQSTWINCEEDDRFASYCLLKMSPNRKIIAMGSICGHLKILKAEKNGISKIWVGRVIEGRIYSLMWLSDSLIITCGSDGELILWELLKNPEPDLKRLGQYTLPLCKERWITSALRIADYILCGDRCGSIHLYELNSTQKGPLHTIKKLHGCKGVTSIQLIGDTIISTGRDGFYRQLSVNEESIKVLDSNKLQLDWIAKIEETHSLGAVLVGFHDAGFHSKSINAAFLLDTQSDSNNFIVTGGEDNTLRLFCWNGKTFNSKITLNRHISSIRAIHAIKDRSSNSSFVASCGGRGQLIMWQALECKGNVKLVEVASHMVREGNHKRQSKRIEPLSDAETRYMDVNIVQLTETDFLILGGCSDGLLRLLNFNAATNNITLVKVCSFHDHCILKVTQILWNHIVFVITLTTDGIVAFWNLDDLLKQTDTDNSPVTYRIHSLGVNSCSLVQQEDFLILATGSDDSALRITVFELKKNNKHLTLTFWIEKTLHTCQITGVKILDDFIISVALDQRVSLLRWKYNSGILAVNVVMQFATSIPDIHGLQAWLTPQGAKNNLMVFVFIIIQLVGAFTEKNCPPEVSPYKIVEGSAVGTWFLMFGPRLGDHVLSRRNSCGFFNTIEPCKCIGVNVESEYPPPYVPKYSLRNYGYHDRYEAYATSQLELNLISKTHSIFNVFVPLANLNFTISIIGTDNFENWITITMCDELLDHNGHAGKLTWILSRRYEAEPRTLGAALYSAYVNGYSSEYFVKVNHSACPPVQDKVLY</sequence>
<evidence type="ECO:0000256" key="6">
    <source>
        <dbReference type="ARBA" id="ARBA00038255"/>
    </source>
</evidence>
<organism evidence="8 9">
    <name type="scientific">Rhodnius prolixus</name>
    <name type="common">Triatomid bug</name>
    <dbReference type="NCBI Taxonomy" id="13249"/>
    <lineage>
        <taxon>Eukaryota</taxon>
        <taxon>Metazoa</taxon>
        <taxon>Ecdysozoa</taxon>
        <taxon>Arthropoda</taxon>
        <taxon>Hexapoda</taxon>
        <taxon>Insecta</taxon>
        <taxon>Pterygota</taxon>
        <taxon>Neoptera</taxon>
        <taxon>Paraneoptera</taxon>
        <taxon>Hemiptera</taxon>
        <taxon>Heteroptera</taxon>
        <taxon>Panheteroptera</taxon>
        <taxon>Cimicomorpha</taxon>
        <taxon>Reduviidae</taxon>
        <taxon>Triatominae</taxon>
        <taxon>Rhodnius</taxon>
    </lineage>
</organism>
<dbReference type="PROSITE" id="PS50082">
    <property type="entry name" value="WD_REPEATS_2"/>
    <property type="match status" value="1"/>
</dbReference>
<evidence type="ECO:0000256" key="3">
    <source>
        <dbReference type="ARBA" id="ARBA00022574"/>
    </source>
</evidence>
<dbReference type="AlphaFoldDB" id="T1HAU1"/>
<dbReference type="InterPro" id="IPR036322">
    <property type="entry name" value="WD40_repeat_dom_sf"/>
</dbReference>
<dbReference type="HOGENOM" id="CLU_002615_0_1_1"/>
<comment type="subcellular location">
    <subcellularLocation>
        <location evidence="1">Cytoplasm</location>
    </subcellularLocation>
</comment>
<dbReference type="eggNOG" id="KOG0974">
    <property type="taxonomic scope" value="Eukaryota"/>
</dbReference>
<dbReference type="Pfam" id="PF00400">
    <property type="entry name" value="WD40"/>
    <property type="match status" value="2"/>
</dbReference>
<dbReference type="VEuPathDB" id="VectorBase:RPRC001147"/>
<evidence type="ECO:0000313" key="8">
    <source>
        <dbReference type="EnsemblMetazoa" id="RPRC001147-PA"/>
    </source>
</evidence>
<dbReference type="GO" id="GO:0005737">
    <property type="term" value="C:cytoplasm"/>
    <property type="evidence" value="ECO:0007669"/>
    <property type="project" value="UniProtKB-SubCell"/>
</dbReference>
<keyword evidence="3" id="KW-0853">WD repeat</keyword>
<evidence type="ECO:0000256" key="1">
    <source>
        <dbReference type="ARBA" id="ARBA00004496"/>
    </source>
</evidence>
<dbReference type="SUPFAM" id="SSF50978">
    <property type="entry name" value="WD40 repeat-like"/>
    <property type="match status" value="2"/>
</dbReference>
<name>T1HAU1_RHOPR</name>
<dbReference type="Gene3D" id="2.40.128.20">
    <property type="match status" value="1"/>
</dbReference>
<dbReference type="InterPro" id="IPR015943">
    <property type="entry name" value="WD40/YVTN_repeat-like_dom_sf"/>
</dbReference>
<evidence type="ECO:0000256" key="5">
    <source>
        <dbReference type="ARBA" id="ARBA00022737"/>
    </source>
</evidence>
<reference evidence="8" key="1">
    <citation type="submission" date="2015-05" db="UniProtKB">
        <authorList>
            <consortium name="EnsemblMetazoa"/>
        </authorList>
    </citation>
    <scope>IDENTIFICATION</scope>
</reference>
<keyword evidence="4" id="KW-0819">tRNA processing</keyword>
<protein>
    <recommendedName>
        <fullName evidence="7">tRNA (34-2'-O)-methyltransferase regulator WDR6</fullName>
    </recommendedName>
</protein>
<dbReference type="PANTHER" id="PTHR14344">
    <property type="entry name" value="WD REPEAT PROTEIN"/>
    <property type="match status" value="1"/>
</dbReference>
<evidence type="ECO:0000256" key="4">
    <source>
        <dbReference type="ARBA" id="ARBA00022694"/>
    </source>
</evidence>
<dbReference type="GO" id="GO:0030488">
    <property type="term" value="P:tRNA methylation"/>
    <property type="evidence" value="ECO:0007669"/>
    <property type="project" value="TreeGrafter"/>
</dbReference>
<dbReference type="Proteomes" id="UP000015103">
    <property type="component" value="Unassembled WGS sequence"/>
</dbReference>
<dbReference type="InterPro" id="IPR051973">
    <property type="entry name" value="tRNA_Anticodon_Mtase-Reg"/>
</dbReference>
<evidence type="ECO:0000256" key="2">
    <source>
        <dbReference type="ARBA" id="ARBA00022490"/>
    </source>
</evidence>
<dbReference type="InterPro" id="IPR012674">
    <property type="entry name" value="Calycin"/>
</dbReference>
<dbReference type="EMBL" id="ACPB03017117">
    <property type="status" value="NOT_ANNOTATED_CDS"/>
    <property type="molecule type" value="Genomic_DNA"/>
</dbReference>
<accession>T1HAU1</accession>
<keyword evidence="9" id="KW-1185">Reference proteome</keyword>
<dbReference type="PROSITE" id="PS50294">
    <property type="entry name" value="WD_REPEATS_REGION"/>
    <property type="match status" value="1"/>
</dbReference>
<dbReference type="InterPro" id="IPR001680">
    <property type="entry name" value="WD40_rpt"/>
</dbReference>
<comment type="similarity">
    <text evidence="6">Belongs to the WD repeat WDR6 family.</text>
</comment>
<dbReference type="SMART" id="SM00320">
    <property type="entry name" value="WD40"/>
    <property type="match status" value="9"/>
</dbReference>
<dbReference type="PANTHER" id="PTHR14344:SF3">
    <property type="entry name" value="WD REPEAT-CONTAINING PROTEIN 6"/>
    <property type="match status" value="1"/>
</dbReference>
<keyword evidence="2" id="KW-0963">Cytoplasm</keyword>
<dbReference type="FunCoup" id="T1HAU1">
    <property type="interactions" value="825"/>
</dbReference>
<dbReference type="EnsemblMetazoa" id="RPRC001147-RA">
    <property type="protein sequence ID" value="RPRC001147-PA"/>
    <property type="gene ID" value="RPRC001147"/>
</dbReference>
<evidence type="ECO:0000256" key="7">
    <source>
        <dbReference type="ARBA" id="ARBA00040154"/>
    </source>
</evidence>
<keyword evidence="5" id="KW-0677">Repeat</keyword>
<proteinExistence type="inferred from homology"/>
<dbReference type="InParanoid" id="T1HAU1"/>
<dbReference type="STRING" id="13249.T1HAU1"/>
<evidence type="ECO:0000313" key="9">
    <source>
        <dbReference type="Proteomes" id="UP000015103"/>
    </source>
</evidence>